<dbReference type="PROSITE" id="PS50077">
    <property type="entry name" value="HEAT_REPEAT"/>
    <property type="match status" value="2"/>
</dbReference>
<dbReference type="AlphaFoldDB" id="A0A225E0D8"/>
<dbReference type="Gene3D" id="1.25.10.10">
    <property type="entry name" value="Leucine-rich Repeat Variant"/>
    <property type="match status" value="4"/>
</dbReference>
<dbReference type="SMART" id="SM00567">
    <property type="entry name" value="EZ_HEAT"/>
    <property type="match status" value="7"/>
</dbReference>
<dbReference type="PANTHER" id="PTHR12697:SF5">
    <property type="entry name" value="DEOXYHYPUSINE HYDROXYLASE"/>
    <property type="match status" value="1"/>
</dbReference>
<keyword evidence="4" id="KW-1185">Reference proteome</keyword>
<comment type="function">
    <text evidence="1">Catalyzes the hydroxylation of the N(6)-(4-aminobutyl)-L-lysine intermediate produced by deoxyhypusine synthase/DHPS on a critical lysine of the eukaryotic translation initiation factor 5A/eIF-5A. This is the second step of the post-translational modification of that lysine into an unusual amino acid residue named hypusine. Hypusination is unique to mature eIF-5A factor and is essential for its function.</text>
</comment>
<dbReference type="InterPro" id="IPR016024">
    <property type="entry name" value="ARM-type_fold"/>
</dbReference>
<evidence type="ECO:0000313" key="4">
    <source>
        <dbReference type="Proteomes" id="UP000214646"/>
    </source>
</evidence>
<dbReference type="Proteomes" id="UP000214646">
    <property type="component" value="Unassembled WGS sequence"/>
</dbReference>
<dbReference type="PANTHER" id="PTHR12697">
    <property type="entry name" value="PBS LYASE HEAT-LIKE PROTEIN"/>
    <property type="match status" value="1"/>
</dbReference>
<dbReference type="InterPro" id="IPR021133">
    <property type="entry name" value="HEAT_type_2"/>
</dbReference>
<organism evidence="3 4">
    <name type="scientific">Fimbriiglobus ruber</name>
    <dbReference type="NCBI Taxonomy" id="1908690"/>
    <lineage>
        <taxon>Bacteria</taxon>
        <taxon>Pseudomonadati</taxon>
        <taxon>Planctomycetota</taxon>
        <taxon>Planctomycetia</taxon>
        <taxon>Gemmatales</taxon>
        <taxon>Gemmataceae</taxon>
        <taxon>Fimbriiglobus</taxon>
    </lineage>
</organism>
<evidence type="ECO:0000313" key="3">
    <source>
        <dbReference type="EMBL" id="OWK47061.1"/>
    </source>
</evidence>
<comment type="caution">
    <text evidence="3">The sequence shown here is derived from an EMBL/GenBank/DDBJ whole genome shotgun (WGS) entry which is preliminary data.</text>
</comment>
<reference evidence="4" key="1">
    <citation type="submission" date="2017-06" db="EMBL/GenBank/DDBJ databases">
        <title>Genome analysis of Fimbriiglobus ruber SP5, the first member of the order Planctomycetales with confirmed chitinolytic capability.</title>
        <authorList>
            <person name="Ravin N.V."/>
            <person name="Rakitin A.L."/>
            <person name="Ivanova A.A."/>
            <person name="Beletsky A.V."/>
            <person name="Kulichevskaya I.S."/>
            <person name="Mardanov A.V."/>
            <person name="Dedysh S.N."/>
        </authorList>
    </citation>
    <scope>NUCLEOTIDE SEQUENCE [LARGE SCALE GENOMIC DNA]</scope>
    <source>
        <strain evidence="4">SP5</strain>
    </source>
</reference>
<dbReference type="InterPro" id="IPR011989">
    <property type="entry name" value="ARM-like"/>
</dbReference>
<dbReference type="SUPFAM" id="SSF48371">
    <property type="entry name" value="ARM repeat"/>
    <property type="match status" value="2"/>
</dbReference>
<feature type="chain" id="PRO_5013053301" evidence="2">
    <location>
        <begin position="22"/>
        <end position="731"/>
    </location>
</feature>
<dbReference type="EMBL" id="NIDE01000001">
    <property type="protein sequence ID" value="OWK47061.1"/>
    <property type="molecule type" value="Genomic_DNA"/>
</dbReference>
<gene>
    <name evidence="3" type="ORF">FRUB_00760</name>
</gene>
<proteinExistence type="predicted"/>
<dbReference type="OrthoDB" id="255663at2"/>
<evidence type="ECO:0000256" key="2">
    <source>
        <dbReference type="SAM" id="SignalP"/>
    </source>
</evidence>
<name>A0A225E0D8_9BACT</name>
<keyword evidence="2" id="KW-0732">Signal</keyword>
<sequence>MKLIPQMVLVAVLLVFPVARAAAQSPKHPDQPPKTIDQWITELGDNRDREKQAKARDALGPDGSFGSKAVPALIDVFADPKKTFNFEIQSILVDHGSAAVPDLIKALKRPEPDIRIMAVHILGNIRPRPKEAIPALIQATKDTDPAVRGAAACSLSAVSRSVDKTVPVLIALLADPDDTVRSTAATSLGDLEGKAKPAVGALVTALNDKDRSVREEATIALARVGPGASPAIPALIAAFRKWPVDDSNRTAVVDALGRIRAGSAVPTLIAALTENDDDLRETAAYALGSFGPAAIAAVPNLLHLAKVQDVGTMQDTVIEALSKIDPSAKSAVPVILDAFNGLKDTGRAATSLGRYGAGAKAALPKLAALARDLNADERDREAAVKAIEKIDPEFATRQGMALAYLNIRLGKLAAVTLKPHPAVTEDQKEKIRALIAELAKVGQPGHGLSASMSGHAFAPLPDQTRWGGGILPNQGFKSSDAFRDLVAMGPTALPFLLEALDDKTSTKMKVRTSSGIMGVGGDFRGNPLNSKESRAIATEFAETESEKDSGLIRTYTVKVGDVCFAVIGQIVGRSYQVVQYIPSDIFSINSPTATPAMRTRLRAAWSGADPARALLDSLLIDYATEGKFNGRSLDGWDKGSSYQIEAVVRLLYYFPDEMAPVVAARLRSLDVGFSTANDAWMKREVRNGVRTADFLRAVSWCQAAPIQAALADLARRPIDPKLQELIPVAKK</sequence>
<accession>A0A225E0D8</accession>
<feature type="signal peptide" evidence="2">
    <location>
        <begin position="1"/>
        <end position="21"/>
    </location>
</feature>
<dbReference type="GO" id="GO:0016491">
    <property type="term" value="F:oxidoreductase activity"/>
    <property type="evidence" value="ECO:0007669"/>
    <property type="project" value="TreeGrafter"/>
</dbReference>
<evidence type="ECO:0000256" key="1">
    <source>
        <dbReference type="ARBA" id="ARBA00045876"/>
    </source>
</evidence>
<protein>
    <submittedName>
        <fullName evidence="3">HEAT repeat protein</fullName>
    </submittedName>
</protein>
<dbReference type="InterPro" id="IPR004155">
    <property type="entry name" value="PBS_lyase_HEAT"/>
</dbReference>
<dbReference type="Pfam" id="PF13646">
    <property type="entry name" value="HEAT_2"/>
    <property type="match status" value="2"/>
</dbReference>